<dbReference type="PROSITE" id="PS01124">
    <property type="entry name" value="HTH_ARAC_FAMILY_2"/>
    <property type="match status" value="1"/>
</dbReference>
<proteinExistence type="predicted"/>
<dbReference type="Pfam" id="PF02311">
    <property type="entry name" value="AraC_binding"/>
    <property type="match status" value="1"/>
</dbReference>
<dbReference type="SMART" id="SM00342">
    <property type="entry name" value="HTH_ARAC"/>
    <property type="match status" value="1"/>
</dbReference>
<keyword evidence="3" id="KW-0010">Activator</keyword>
<dbReference type="InterPro" id="IPR020449">
    <property type="entry name" value="Tscrpt_reg_AraC-type_HTH"/>
</dbReference>
<dbReference type="InterPro" id="IPR050204">
    <property type="entry name" value="AraC_XylS_family_regulators"/>
</dbReference>
<evidence type="ECO:0000313" key="7">
    <source>
        <dbReference type="Proteomes" id="UP001285154"/>
    </source>
</evidence>
<organism evidence="6 7">
    <name type="scientific">Mesorhizobium vachelliae</name>
    <dbReference type="NCBI Taxonomy" id="3072309"/>
    <lineage>
        <taxon>Bacteria</taxon>
        <taxon>Pseudomonadati</taxon>
        <taxon>Pseudomonadota</taxon>
        <taxon>Alphaproteobacteria</taxon>
        <taxon>Hyphomicrobiales</taxon>
        <taxon>Phyllobacteriaceae</taxon>
        <taxon>Mesorhizobium</taxon>
    </lineage>
</organism>
<dbReference type="InterPro" id="IPR018060">
    <property type="entry name" value="HTH_AraC"/>
</dbReference>
<comment type="caution">
    <text evidence="6">The sequence shown here is derived from an EMBL/GenBank/DDBJ whole genome shotgun (WGS) entry which is preliminary data.</text>
</comment>
<dbReference type="PRINTS" id="PR00032">
    <property type="entry name" value="HTHARAC"/>
</dbReference>
<dbReference type="SUPFAM" id="SSF51215">
    <property type="entry name" value="Regulatory protein AraC"/>
    <property type="match status" value="1"/>
</dbReference>
<dbReference type="RefSeq" id="WP_320250409.1">
    <property type="nucleotide sequence ID" value="NZ_JAVIIQ010000008.1"/>
</dbReference>
<dbReference type="PANTHER" id="PTHR46796:SF2">
    <property type="entry name" value="TRANSCRIPTIONAL REGULATORY PROTEIN"/>
    <property type="match status" value="1"/>
</dbReference>
<keyword evidence="7" id="KW-1185">Reference proteome</keyword>
<keyword evidence="2" id="KW-0238">DNA-binding</keyword>
<gene>
    <name evidence="6" type="ORF">RFM42_20960</name>
</gene>
<evidence type="ECO:0000259" key="5">
    <source>
        <dbReference type="PROSITE" id="PS01124"/>
    </source>
</evidence>
<dbReference type="InterPro" id="IPR037923">
    <property type="entry name" value="HTH-like"/>
</dbReference>
<evidence type="ECO:0000313" key="6">
    <source>
        <dbReference type="EMBL" id="MDX8533473.1"/>
    </source>
</evidence>
<dbReference type="InterPro" id="IPR003313">
    <property type="entry name" value="AraC-bd"/>
</dbReference>
<sequence length="311" mass="34320">MAQALGVEAKEGLERSCADAAIGDRIVSAPGGSGIERIEARFQGNAFELHRHDTYAIGVTLQGVQRFHYRGALRHSLPGQAIVLHPDELHDGGAGTEDGLRYRILYLEPSLLLDCLDGEPLPFVRDAVVDDPRLRDTLLSALAPLDEELDDLFVADFVAQLAQQLRRHAGKPAKSTGKTAWRAAALARDYLEENAERPVRSDELEAVTGLDRYALSRHFRATYSTSPHRFLLMRRLQKARRMIAEGESLAEIAAGAGFSDQSHFNRHFKKAFGMTPGRWAALVGAGATRSVVAQARGAVFRRDAQCRRPFR</sequence>
<evidence type="ECO:0000256" key="1">
    <source>
        <dbReference type="ARBA" id="ARBA00023015"/>
    </source>
</evidence>
<keyword evidence="1" id="KW-0805">Transcription regulation</keyword>
<dbReference type="InterPro" id="IPR018062">
    <property type="entry name" value="HTH_AraC-typ_CS"/>
</dbReference>
<feature type="domain" description="HTH araC/xylS-type" evidence="5">
    <location>
        <begin position="185"/>
        <end position="282"/>
    </location>
</feature>
<dbReference type="SUPFAM" id="SSF46689">
    <property type="entry name" value="Homeodomain-like"/>
    <property type="match status" value="2"/>
</dbReference>
<dbReference type="InterPro" id="IPR009057">
    <property type="entry name" value="Homeodomain-like_sf"/>
</dbReference>
<accession>A0ABU5AB62</accession>
<evidence type="ECO:0000256" key="3">
    <source>
        <dbReference type="ARBA" id="ARBA00023159"/>
    </source>
</evidence>
<protein>
    <submittedName>
        <fullName evidence="6">AraC family transcriptional regulator</fullName>
    </submittedName>
</protein>
<dbReference type="PANTHER" id="PTHR46796">
    <property type="entry name" value="HTH-TYPE TRANSCRIPTIONAL ACTIVATOR RHAS-RELATED"/>
    <property type="match status" value="1"/>
</dbReference>
<dbReference type="Gene3D" id="1.10.10.60">
    <property type="entry name" value="Homeodomain-like"/>
    <property type="match status" value="1"/>
</dbReference>
<dbReference type="Pfam" id="PF12833">
    <property type="entry name" value="HTH_18"/>
    <property type="match status" value="1"/>
</dbReference>
<dbReference type="Proteomes" id="UP001285154">
    <property type="component" value="Unassembled WGS sequence"/>
</dbReference>
<dbReference type="PROSITE" id="PS00041">
    <property type="entry name" value="HTH_ARAC_FAMILY_1"/>
    <property type="match status" value="1"/>
</dbReference>
<dbReference type="EMBL" id="JAVIIQ010000008">
    <property type="protein sequence ID" value="MDX8533473.1"/>
    <property type="molecule type" value="Genomic_DNA"/>
</dbReference>
<evidence type="ECO:0000256" key="2">
    <source>
        <dbReference type="ARBA" id="ARBA00023125"/>
    </source>
</evidence>
<keyword evidence="4" id="KW-0804">Transcription</keyword>
<reference evidence="6 7" key="1">
    <citation type="submission" date="2023-08" db="EMBL/GenBank/DDBJ databases">
        <title>Implementing the SeqCode for naming new Mesorhizobium species isolated from Vachellia karroo root nodules.</title>
        <authorList>
            <person name="Van Lill M."/>
        </authorList>
    </citation>
    <scope>NUCLEOTIDE SEQUENCE [LARGE SCALE GENOMIC DNA]</scope>
    <source>
        <strain evidence="6 7">VK25D</strain>
    </source>
</reference>
<name>A0ABU5AB62_9HYPH</name>
<evidence type="ECO:0000256" key="4">
    <source>
        <dbReference type="ARBA" id="ARBA00023163"/>
    </source>
</evidence>